<comment type="caution">
    <text evidence="2">The sequence shown here is derived from an EMBL/GenBank/DDBJ whole genome shotgun (WGS) entry which is preliminary data.</text>
</comment>
<reference evidence="2 3" key="1">
    <citation type="submission" date="2020-10" db="EMBL/GenBank/DDBJ databases">
        <title>Identification of Nocardia species via Next-generation sequencing and recognition of intraspecies genetic diversity.</title>
        <authorList>
            <person name="Li P."/>
            <person name="Li P."/>
            <person name="Lu B."/>
        </authorList>
    </citation>
    <scope>NUCLEOTIDE SEQUENCE [LARGE SCALE GENOMIC DNA]</scope>
    <source>
        <strain evidence="2 3">N-11</strain>
    </source>
</reference>
<accession>A0ABS0CLA6</accession>
<evidence type="ECO:0000313" key="3">
    <source>
        <dbReference type="Proteomes" id="UP000807309"/>
    </source>
</evidence>
<dbReference type="EMBL" id="JADLRE010000035">
    <property type="protein sequence ID" value="MBF6229364.1"/>
    <property type="molecule type" value="Genomic_DNA"/>
</dbReference>
<keyword evidence="3" id="KW-1185">Reference proteome</keyword>
<feature type="domain" description="Knr4/Smi1-like" evidence="1">
    <location>
        <begin position="3"/>
        <end position="105"/>
    </location>
</feature>
<organism evidence="2 3">
    <name type="scientific">Nocardia abscessus</name>
    <dbReference type="NCBI Taxonomy" id="120957"/>
    <lineage>
        <taxon>Bacteria</taxon>
        <taxon>Bacillati</taxon>
        <taxon>Actinomycetota</taxon>
        <taxon>Actinomycetes</taxon>
        <taxon>Mycobacteriales</taxon>
        <taxon>Nocardiaceae</taxon>
        <taxon>Nocardia</taxon>
    </lineage>
</organism>
<dbReference type="RefSeq" id="WP_195036211.1">
    <property type="nucleotide sequence ID" value="NZ_JADLRE010000035.1"/>
</dbReference>
<dbReference type="SUPFAM" id="SSF160631">
    <property type="entry name" value="SMI1/KNR4-like"/>
    <property type="match status" value="1"/>
</dbReference>
<gene>
    <name evidence="2" type="ORF">IU470_30270</name>
</gene>
<dbReference type="Pfam" id="PF09346">
    <property type="entry name" value="SMI1_KNR4"/>
    <property type="match status" value="1"/>
</dbReference>
<proteinExistence type="predicted"/>
<dbReference type="InterPro" id="IPR037883">
    <property type="entry name" value="Knr4/Smi1-like_sf"/>
</dbReference>
<name>A0ABS0CLA6_9NOCA</name>
<dbReference type="Proteomes" id="UP000807309">
    <property type="component" value="Unassembled WGS sequence"/>
</dbReference>
<dbReference type="Gene3D" id="3.40.1580.10">
    <property type="entry name" value="SMI1/KNR4-like"/>
    <property type="match status" value="1"/>
</dbReference>
<evidence type="ECO:0000313" key="2">
    <source>
        <dbReference type="EMBL" id="MBF6229364.1"/>
    </source>
</evidence>
<dbReference type="InterPro" id="IPR018958">
    <property type="entry name" value="Knr4/Smi1-like_dom"/>
</dbReference>
<sequence length="160" mass="18010">MDWEELARTEGVVLPSDYREFVEVYGGGEIDEYLGINTPPVPGSVYGDLLEGFAPYLRPEDEAELAVHFPDGGPLRLLVFGCTTDGDVLVWLRIGEPDTWKIAVFRRQALYGEKPWMVFDGGLVEFLVTVLDGRTTAPLKARKLARTPHRFLGWREAKNL</sequence>
<evidence type="ECO:0000259" key="1">
    <source>
        <dbReference type="Pfam" id="PF09346"/>
    </source>
</evidence>
<protein>
    <submittedName>
        <fullName evidence="2">SMI1/KNR4 family protein</fullName>
    </submittedName>
</protein>